<organism evidence="2 3">
    <name type="scientific">Bacillus cereus BAG5X1-1</name>
    <dbReference type="NCBI Taxonomy" id="1053189"/>
    <lineage>
        <taxon>Bacteria</taxon>
        <taxon>Bacillati</taxon>
        <taxon>Bacillota</taxon>
        <taxon>Bacilli</taxon>
        <taxon>Bacillales</taxon>
        <taxon>Bacillaceae</taxon>
        <taxon>Bacillus</taxon>
        <taxon>Bacillus cereus group</taxon>
    </lineage>
</organism>
<evidence type="ECO:0000259" key="1">
    <source>
        <dbReference type="Pfam" id="PF01526"/>
    </source>
</evidence>
<dbReference type="Pfam" id="PF01526">
    <property type="entry name" value="DDE_Tnp_Tn3"/>
    <property type="match status" value="1"/>
</dbReference>
<dbReference type="GO" id="GO:0004803">
    <property type="term" value="F:transposase activity"/>
    <property type="evidence" value="ECO:0007669"/>
    <property type="project" value="InterPro"/>
</dbReference>
<reference evidence="2 3" key="1">
    <citation type="submission" date="2012-04" db="EMBL/GenBank/DDBJ databases">
        <title>The Genome Sequence of Bacillus cereus BAG5X1-1.</title>
        <authorList>
            <consortium name="The Broad Institute Genome Sequencing Platform"/>
            <consortium name="The Broad Institute Genome Sequencing Center for Infectious Disease"/>
            <person name="Feldgarden M."/>
            <person name="Van der Auwera G.A."/>
            <person name="Mahillon J."/>
            <person name="Duprez V."/>
            <person name="Timmery S."/>
            <person name="Mattelet C."/>
            <person name="Dierick K."/>
            <person name="Sun M."/>
            <person name="Yu Z."/>
            <person name="Zhu L."/>
            <person name="Hu X."/>
            <person name="Shank E.B."/>
            <person name="Swiecicka I."/>
            <person name="Hansen B.M."/>
            <person name="Andrup L."/>
            <person name="Young S.K."/>
            <person name="Zeng Q."/>
            <person name="Gargeya S."/>
            <person name="Fitzgerald M."/>
            <person name="Haas B."/>
            <person name="Abouelleil A."/>
            <person name="Alvarado L."/>
            <person name="Arachchi H.M."/>
            <person name="Berlin A."/>
            <person name="Chapman S.B."/>
            <person name="Goldberg J."/>
            <person name="Griggs A."/>
            <person name="Gujja S."/>
            <person name="Hansen M."/>
            <person name="Howarth C."/>
            <person name="Imamovic A."/>
            <person name="Larimer J."/>
            <person name="McCowen C."/>
            <person name="Montmayeur A."/>
            <person name="Murphy C."/>
            <person name="Neiman D."/>
            <person name="Pearson M."/>
            <person name="Priest M."/>
            <person name="Roberts A."/>
            <person name="Saif S."/>
            <person name="Shea T."/>
            <person name="Sisk P."/>
            <person name="Sykes S."/>
            <person name="Wortman J."/>
            <person name="Nusbaum C."/>
            <person name="Birren B."/>
        </authorList>
    </citation>
    <scope>NUCLEOTIDE SEQUENCE [LARGE SCALE GENOMIC DNA]</scope>
    <source>
        <strain evidence="2 3">BAG5X1-1</strain>
    </source>
</reference>
<evidence type="ECO:0000313" key="2">
    <source>
        <dbReference type="EMBL" id="EJQ37312.1"/>
    </source>
</evidence>
<protein>
    <recommendedName>
        <fullName evidence="1">Tn3 transposase DDE domain-containing protein</fullName>
    </recommendedName>
</protein>
<dbReference type="Proteomes" id="UP000006600">
    <property type="component" value="Unassembled WGS sequence"/>
</dbReference>
<dbReference type="PATRIC" id="fig|1053189.3.peg.5346"/>
<evidence type="ECO:0000313" key="3">
    <source>
        <dbReference type="Proteomes" id="UP000006600"/>
    </source>
</evidence>
<dbReference type="AlphaFoldDB" id="J8A2F3"/>
<dbReference type="EMBL" id="AHDJ01000067">
    <property type="protein sequence ID" value="EJQ37312.1"/>
    <property type="molecule type" value="Genomic_DNA"/>
</dbReference>
<proteinExistence type="predicted"/>
<gene>
    <name evidence="2" type="ORF">IEE_05244</name>
</gene>
<dbReference type="InterPro" id="IPR002513">
    <property type="entry name" value="Tn3_Tnp_DDE_dom"/>
</dbReference>
<comment type="caution">
    <text evidence="2">The sequence shown here is derived from an EMBL/GenBank/DDBJ whole genome shotgun (WGS) entry which is preliminary data.</text>
</comment>
<name>J8A2F3_BACCE</name>
<sequence>MIEGLLRHCTNMEVEKNYVDTHGQSEVAFCHLLGFQMIPRFKAIHAQKLYRSDVGMQDSNSNLQPVLTRPINWNLIEQQCDQMIKYATSLRLGTAETEAVLKRFTRNSGQPAY</sequence>
<accession>J8A2F3</accession>
<dbReference type="HOGENOM" id="CLU_166478_0_0_9"/>
<feature type="domain" description="Tn3 transposase DDE" evidence="1">
    <location>
        <begin position="1"/>
        <end position="110"/>
    </location>
</feature>
<dbReference type="GO" id="GO:0006313">
    <property type="term" value="P:DNA transposition"/>
    <property type="evidence" value="ECO:0007669"/>
    <property type="project" value="InterPro"/>
</dbReference>